<comment type="caution">
    <text evidence="2">The sequence shown here is derived from an EMBL/GenBank/DDBJ whole genome shotgun (WGS) entry which is preliminary data.</text>
</comment>
<feature type="non-terminal residue" evidence="2">
    <location>
        <position position="1"/>
    </location>
</feature>
<proteinExistence type="predicted"/>
<feature type="compositionally biased region" description="Basic and acidic residues" evidence="1">
    <location>
        <begin position="111"/>
        <end position="141"/>
    </location>
</feature>
<keyword evidence="3" id="KW-1185">Reference proteome</keyword>
<feature type="region of interest" description="Disordered" evidence="1">
    <location>
        <begin position="852"/>
        <end position="878"/>
    </location>
</feature>
<protein>
    <submittedName>
        <fullName evidence="2">Uncharacterized protein</fullName>
    </submittedName>
</protein>
<dbReference type="Proteomes" id="UP000703661">
    <property type="component" value="Unassembled WGS sequence"/>
</dbReference>
<evidence type="ECO:0000256" key="1">
    <source>
        <dbReference type="SAM" id="MobiDB-lite"/>
    </source>
</evidence>
<accession>A0A9P6MMN7</accession>
<evidence type="ECO:0000313" key="2">
    <source>
        <dbReference type="EMBL" id="KAG0007385.1"/>
    </source>
</evidence>
<gene>
    <name evidence="2" type="ORF">BGZ80_004715</name>
</gene>
<name>A0A9P6MMN7_9FUNG</name>
<sequence length="919" mass="103863">RLHFGYYGDKSTISESAVRYLTARARLQFGYFAIRGRAFWNVSSEDLGLQCGGFQGLESHEQEEWDGKTGVQDQHRRQRPHHHQHQQQHQQEPRHQQGQSQGQANDSDPSANKDEDPFSRLRGRPNSDAKSRESDREEQRKKIIKGNKKCEEREEKLLLMEAVQYIQRSQPDMIHVFMQQLNPAETNSSSSTDPSTVSERQAAATYWTRVALTKLIDVQPDPDDMVSVPSSPFLNRRTDALWMEYLEQPPKAILKLKDLARHTRPHGGMGMVQDDSRLFQIASGIFNDLATHPRKARKPAPTIIDGPFSYSFDVIRELVVEYGFMPLPEDDTDRKMNFSGGIRAATGEAEIFPSDGSHVAKPGQKGEGTSIWYFYEPQRVEVMVGYLMHKAPEVLDLLFQQGFELFVQPHPGHAGLSRALLLQCCMPGCHAMVRHVYQVPSGKSIGTMAQTQVVGTVKNELMGYGNKPKRIEFQQQDFADVLKGLAPVNVETAVPIMLDLGMERTVVQNRLMELLQIPGSLAPIDIESSTLTVLFQNCIPKTGLSTPRRLKSASEVVNLAIQLSFEIQMEPSEAIDLEWKCSFEETLLNLEQENLIVHNHVSDWILASLDPSHAGFRICFDHAVLKALLGVTEWNMAQLMRLRTWTRIQEREARTKNDKARCQWEEVKRQLLIVEHENLDDQDVVMQDQADNRNLIELDIEWTTNDEVTLATSTKVDSLPKGSGTIRVGDDGCLLLDNGHLERNQILFDPENGDPNVLDTNTRVYEFLRKGVVVEERHWVWLAMGLDTISLQGQHVVEMAGYEKLSDGGYIFPVKMACSPEAYQLVWMMALAYVQQSLALDDKDSKVELRCRNGDPSPPLPDGRATSPIPLTPSSPVPQSACSFKIREVQRMLTDRLGEEAGLVVKILSELEVDLEKQV</sequence>
<reference evidence="2" key="1">
    <citation type="journal article" date="2020" name="Fungal Divers.">
        <title>Resolving the Mortierellaceae phylogeny through synthesis of multi-gene phylogenetics and phylogenomics.</title>
        <authorList>
            <person name="Vandepol N."/>
            <person name="Liber J."/>
            <person name="Desiro A."/>
            <person name="Na H."/>
            <person name="Kennedy M."/>
            <person name="Barry K."/>
            <person name="Grigoriev I.V."/>
            <person name="Miller A.N."/>
            <person name="O'Donnell K."/>
            <person name="Stajich J.E."/>
            <person name="Bonito G."/>
        </authorList>
    </citation>
    <scope>NUCLEOTIDE SEQUENCE</scope>
    <source>
        <strain evidence="2">NRRL 2769</strain>
    </source>
</reference>
<evidence type="ECO:0000313" key="3">
    <source>
        <dbReference type="Proteomes" id="UP000703661"/>
    </source>
</evidence>
<dbReference type="AlphaFoldDB" id="A0A9P6MMN7"/>
<organism evidence="2 3">
    <name type="scientific">Entomortierella chlamydospora</name>
    <dbReference type="NCBI Taxonomy" id="101097"/>
    <lineage>
        <taxon>Eukaryota</taxon>
        <taxon>Fungi</taxon>
        <taxon>Fungi incertae sedis</taxon>
        <taxon>Mucoromycota</taxon>
        <taxon>Mortierellomycotina</taxon>
        <taxon>Mortierellomycetes</taxon>
        <taxon>Mortierellales</taxon>
        <taxon>Mortierellaceae</taxon>
        <taxon>Entomortierella</taxon>
    </lineage>
</organism>
<feature type="region of interest" description="Disordered" evidence="1">
    <location>
        <begin position="60"/>
        <end position="147"/>
    </location>
</feature>
<feature type="compositionally biased region" description="Basic residues" evidence="1">
    <location>
        <begin position="76"/>
        <end position="86"/>
    </location>
</feature>
<dbReference type="EMBL" id="JAAAID010002376">
    <property type="protein sequence ID" value="KAG0007385.1"/>
    <property type="molecule type" value="Genomic_DNA"/>
</dbReference>